<gene>
    <name evidence="1" type="ORF">DERYTH_LOCUS11681</name>
</gene>
<dbReference type="AlphaFoldDB" id="A0A9N9ENL5"/>
<dbReference type="OrthoDB" id="2426174at2759"/>
<name>A0A9N9ENL5_9GLOM</name>
<sequence>MEANFYSNSFCFQYPCEYGEECSGYFSETDNEFSYEDTEIFKPEELINDENLIQYDDNDNDNKKLILNTENEFNTWDLAEKYFDDYTKQEGFTISKRKHIVDPKDNTIIRCRTYECSYTGTYEPQKTILEEDRRE</sequence>
<keyword evidence="2" id="KW-1185">Reference proteome</keyword>
<evidence type="ECO:0000313" key="2">
    <source>
        <dbReference type="Proteomes" id="UP000789405"/>
    </source>
</evidence>
<reference evidence="1" key="1">
    <citation type="submission" date="2021-06" db="EMBL/GenBank/DDBJ databases">
        <authorList>
            <person name="Kallberg Y."/>
            <person name="Tangrot J."/>
            <person name="Rosling A."/>
        </authorList>
    </citation>
    <scope>NUCLEOTIDE SEQUENCE</scope>
    <source>
        <strain evidence="1">MA453B</strain>
    </source>
</reference>
<protein>
    <submittedName>
        <fullName evidence="1">19205_t:CDS:1</fullName>
    </submittedName>
</protein>
<organism evidence="1 2">
    <name type="scientific">Dentiscutata erythropus</name>
    <dbReference type="NCBI Taxonomy" id="1348616"/>
    <lineage>
        <taxon>Eukaryota</taxon>
        <taxon>Fungi</taxon>
        <taxon>Fungi incertae sedis</taxon>
        <taxon>Mucoromycota</taxon>
        <taxon>Glomeromycotina</taxon>
        <taxon>Glomeromycetes</taxon>
        <taxon>Diversisporales</taxon>
        <taxon>Gigasporaceae</taxon>
        <taxon>Dentiscutata</taxon>
    </lineage>
</organism>
<evidence type="ECO:0000313" key="1">
    <source>
        <dbReference type="EMBL" id="CAG8678911.1"/>
    </source>
</evidence>
<dbReference type="EMBL" id="CAJVPY010007328">
    <property type="protein sequence ID" value="CAG8678911.1"/>
    <property type="molecule type" value="Genomic_DNA"/>
</dbReference>
<accession>A0A9N9ENL5</accession>
<dbReference type="Proteomes" id="UP000789405">
    <property type="component" value="Unassembled WGS sequence"/>
</dbReference>
<proteinExistence type="predicted"/>
<comment type="caution">
    <text evidence="1">The sequence shown here is derived from an EMBL/GenBank/DDBJ whole genome shotgun (WGS) entry which is preliminary data.</text>
</comment>